<dbReference type="InterPro" id="IPR007627">
    <property type="entry name" value="RNA_pol_sigma70_r2"/>
</dbReference>
<keyword evidence="2" id="KW-0805">Transcription regulation</keyword>
<evidence type="ECO:0000313" key="8">
    <source>
        <dbReference type="EMBL" id="RXK81460.1"/>
    </source>
</evidence>
<keyword evidence="3" id="KW-0731">Sigma factor</keyword>
<evidence type="ECO:0000256" key="4">
    <source>
        <dbReference type="ARBA" id="ARBA00023125"/>
    </source>
</evidence>
<proteinExistence type="inferred from homology"/>
<dbReference type="GO" id="GO:0006352">
    <property type="term" value="P:DNA-templated transcription initiation"/>
    <property type="evidence" value="ECO:0007669"/>
    <property type="project" value="InterPro"/>
</dbReference>
<dbReference type="GO" id="GO:0016987">
    <property type="term" value="F:sigma factor activity"/>
    <property type="evidence" value="ECO:0007669"/>
    <property type="project" value="UniProtKB-KW"/>
</dbReference>
<feature type="domain" description="RNA polymerase sigma factor 70 region 4 type 2" evidence="7">
    <location>
        <begin position="135"/>
        <end position="182"/>
    </location>
</feature>
<evidence type="ECO:0000259" key="7">
    <source>
        <dbReference type="Pfam" id="PF08281"/>
    </source>
</evidence>
<dbReference type="InterPro" id="IPR013325">
    <property type="entry name" value="RNA_pol_sigma_r2"/>
</dbReference>
<dbReference type="SUPFAM" id="SSF88659">
    <property type="entry name" value="Sigma3 and sigma4 domains of RNA polymerase sigma factors"/>
    <property type="match status" value="1"/>
</dbReference>
<evidence type="ECO:0000259" key="6">
    <source>
        <dbReference type="Pfam" id="PF04542"/>
    </source>
</evidence>
<keyword evidence="4" id="KW-0238">DNA-binding</keyword>
<name>A0A4Q1D2B0_9BACT</name>
<dbReference type="CDD" id="cd06171">
    <property type="entry name" value="Sigma70_r4"/>
    <property type="match status" value="1"/>
</dbReference>
<dbReference type="InterPro" id="IPR039425">
    <property type="entry name" value="RNA_pol_sigma-70-like"/>
</dbReference>
<protein>
    <submittedName>
        <fullName evidence="8">Sigma-70 family RNA polymerase sigma factor</fullName>
    </submittedName>
</protein>
<evidence type="ECO:0000256" key="1">
    <source>
        <dbReference type="ARBA" id="ARBA00010641"/>
    </source>
</evidence>
<keyword evidence="5" id="KW-0804">Transcription</keyword>
<dbReference type="NCBIfam" id="TIGR02937">
    <property type="entry name" value="sigma70-ECF"/>
    <property type="match status" value="1"/>
</dbReference>
<organism evidence="8 9">
    <name type="scientific">Filimonas effusa</name>
    <dbReference type="NCBI Taxonomy" id="2508721"/>
    <lineage>
        <taxon>Bacteria</taxon>
        <taxon>Pseudomonadati</taxon>
        <taxon>Bacteroidota</taxon>
        <taxon>Chitinophagia</taxon>
        <taxon>Chitinophagales</taxon>
        <taxon>Chitinophagaceae</taxon>
        <taxon>Filimonas</taxon>
    </lineage>
</organism>
<comment type="similarity">
    <text evidence="1">Belongs to the sigma-70 factor family. ECF subfamily.</text>
</comment>
<keyword evidence="9" id="KW-1185">Reference proteome</keyword>
<dbReference type="InterPro" id="IPR013249">
    <property type="entry name" value="RNA_pol_sigma70_r4_t2"/>
</dbReference>
<feature type="domain" description="RNA polymerase sigma-70 region 2" evidence="6">
    <location>
        <begin position="36"/>
        <end position="101"/>
    </location>
</feature>
<dbReference type="InterPro" id="IPR013324">
    <property type="entry name" value="RNA_pol_sigma_r3/r4-like"/>
</dbReference>
<dbReference type="AlphaFoldDB" id="A0A4Q1D2B0"/>
<reference evidence="8 9" key="1">
    <citation type="submission" date="2019-01" db="EMBL/GenBank/DDBJ databases">
        <title>Filimonas sp. strain TTM-71.</title>
        <authorList>
            <person name="Chen W.-M."/>
        </authorList>
    </citation>
    <scope>NUCLEOTIDE SEQUENCE [LARGE SCALE GENOMIC DNA]</scope>
    <source>
        <strain evidence="8 9">TTM-71</strain>
    </source>
</reference>
<dbReference type="Pfam" id="PF08281">
    <property type="entry name" value="Sigma70_r4_2"/>
    <property type="match status" value="1"/>
</dbReference>
<dbReference type="InterPro" id="IPR036388">
    <property type="entry name" value="WH-like_DNA-bd_sf"/>
</dbReference>
<evidence type="ECO:0000256" key="2">
    <source>
        <dbReference type="ARBA" id="ARBA00023015"/>
    </source>
</evidence>
<dbReference type="OrthoDB" id="655312at2"/>
<gene>
    <name evidence="8" type="ORF">ESB13_21250</name>
</gene>
<accession>A0A4Q1D2B0</accession>
<dbReference type="Gene3D" id="1.10.1740.10">
    <property type="match status" value="1"/>
</dbReference>
<dbReference type="Proteomes" id="UP000290545">
    <property type="component" value="Unassembled WGS sequence"/>
</dbReference>
<evidence type="ECO:0000313" key="9">
    <source>
        <dbReference type="Proteomes" id="UP000290545"/>
    </source>
</evidence>
<dbReference type="InterPro" id="IPR014284">
    <property type="entry name" value="RNA_pol_sigma-70_dom"/>
</dbReference>
<evidence type="ECO:0000256" key="5">
    <source>
        <dbReference type="ARBA" id="ARBA00023163"/>
    </source>
</evidence>
<dbReference type="PANTHER" id="PTHR43133:SF8">
    <property type="entry name" value="RNA POLYMERASE SIGMA FACTOR HI_1459-RELATED"/>
    <property type="match status" value="1"/>
</dbReference>
<sequence>MCCQIATGICKSLSSVFTRQQHTTLNKENQDFFNKIYQRYHKAIYANICKIIQDPQGVEDVFQEVFMALWINLHKAENVASIAPWLFVVSHNKSISCLRKKLKESIFVSEQEVAILQTADTTIDQEEITSHQLSIIRNAVAQLPDKRKEVFQLNKFEGKSVEEIASELELSPATVKEYLKQSIRLVRTYLQTAPGASSIATVLLLFFVG</sequence>
<evidence type="ECO:0000256" key="3">
    <source>
        <dbReference type="ARBA" id="ARBA00023082"/>
    </source>
</evidence>
<dbReference type="Gene3D" id="1.10.10.10">
    <property type="entry name" value="Winged helix-like DNA-binding domain superfamily/Winged helix DNA-binding domain"/>
    <property type="match status" value="1"/>
</dbReference>
<dbReference type="Pfam" id="PF04542">
    <property type="entry name" value="Sigma70_r2"/>
    <property type="match status" value="1"/>
</dbReference>
<dbReference type="PANTHER" id="PTHR43133">
    <property type="entry name" value="RNA POLYMERASE ECF-TYPE SIGMA FACTO"/>
    <property type="match status" value="1"/>
</dbReference>
<dbReference type="GO" id="GO:0003677">
    <property type="term" value="F:DNA binding"/>
    <property type="evidence" value="ECO:0007669"/>
    <property type="project" value="UniProtKB-KW"/>
</dbReference>
<dbReference type="EMBL" id="SDHZ01000004">
    <property type="protein sequence ID" value="RXK81460.1"/>
    <property type="molecule type" value="Genomic_DNA"/>
</dbReference>
<dbReference type="SUPFAM" id="SSF88946">
    <property type="entry name" value="Sigma2 domain of RNA polymerase sigma factors"/>
    <property type="match status" value="1"/>
</dbReference>
<comment type="caution">
    <text evidence="8">The sequence shown here is derived from an EMBL/GenBank/DDBJ whole genome shotgun (WGS) entry which is preliminary data.</text>
</comment>